<protein>
    <recommendedName>
        <fullName evidence="3">Pyridoxamine 5'-phosphate oxidase family protein</fullName>
    </recommendedName>
</protein>
<organism evidence="1 2">
    <name type="scientific">Bacteroides reticulotermitis</name>
    <dbReference type="NCBI Taxonomy" id="1133319"/>
    <lineage>
        <taxon>Bacteria</taxon>
        <taxon>Pseudomonadati</taxon>
        <taxon>Bacteroidota</taxon>
        <taxon>Bacteroidia</taxon>
        <taxon>Bacteroidales</taxon>
        <taxon>Bacteroidaceae</taxon>
        <taxon>Bacteroides</taxon>
    </lineage>
</organism>
<dbReference type="Pfam" id="PF12900">
    <property type="entry name" value="Pyridox_ox_2"/>
    <property type="match status" value="1"/>
</dbReference>
<evidence type="ECO:0000313" key="2">
    <source>
        <dbReference type="Proteomes" id="UP000560658"/>
    </source>
</evidence>
<dbReference type="InterPro" id="IPR012349">
    <property type="entry name" value="Split_barrel_FMN-bd"/>
</dbReference>
<evidence type="ECO:0000313" key="1">
    <source>
        <dbReference type="EMBL" id="MBB4043742.1"/>
    </source>
</evidence>
<name>A0A840D5M8_9BACE</name>
<comment type="caution">
    <text evidence="1">The sequence shown here is derived from an EMBL/GenBank/DDBJ whole genome shotgun (WGS) entry which is preliminary data.</text>
</comment>
<reference evidence="1" key="1">
    <citation type="submission" date="2020-08" db="EMBL/GenBank/DDBJ databases">
        <title>Genomic Encyclopedia of Type Strains, Phase IV (KMG-IV): sequencing the most valuable type-strain genomes for metagenomic binning, comparative biology and taxonomic classification.</title>
        <authorList>
            <person name="Goeker M."/>
        </authorList>
    </citation>
    <scope>NUCLEOTIDE SEQUENCE [LARGE SCALE GENOMIC DNA]</scope>
    <source>
        <strain evidence="1">DSM 105720</strain>
    </source>
</reference>
<dbReference type="PANTHER" id="PTHR34071:SF2">
    <property type="entry name" value="FLAVIN-NUCLEOTIDE-BINDING PROTEIN"/>
    <property type="match status" value="1"/>
</dbReference>
<gene>
    <name evidence="1" type="ORF">GGR06_001528</name>
</gene>
<sequence length="168" mass="18868">MSEIPYNNAEVRRQDRLLDEENAIKLLERGEYGILSMVEEVNGGVGGYGIPISYVWDHAASIYLHCAPEGHKLNNLQGNPNVSFCVVGSTNVISHKFTTAYESIVVRGRISMNLSTDERMKALALILDKYSPEDKEVGLKYAEKSFHRTDILRLDIREISGKTKNVQP</sequence>
<evidence type="ECO:0008006" key="3">
    <source>
        <dbReference type="Google" id="ProtNLM"/>
    </source>
</evidence>
<dbReference type="InterPro" id="IPR024747">
    <property type="entry name" value="Pyridox_Oxase-rel"/>
</dbReference>
<dbReference type="AlphaFoldDB" id="A0A840D5M8"/>
<accession>A0A840D5M8</accession>
<dbReference type="Proteomes" id="UP000560658">
    <property type="component" value="Unassembled WGS sequence"/>
</dbReference>
<keyword evidence="2" id="KW-1185">Reference proteome</keyword>
<proteinExistence type="predicted"/>
<dbReference type="Gene3D" id="2.30.110.10">
    <property type="entry name" value="Electron Transport, Fmn-binding Protein, Chain A"/>
    <property type="match status" value="1"/>
</dbReference>
<dbReference type="PANTHER" id="PTHR34071">
    <property type="entry name" value="5-NITROIMIDAZOLE ANTIBIOTICS RESISTANCE PROTEIN, NIMA-FAMILY-RELATED PROTEIN-RELATED"/>
    <property type="match status" value="1"/>
</dbReference>
<dbReference type="SUPFAM" id="SSF50475">
    <property type="entry name" value="FMN-binding split barrel"/>
    <property type="match status" value="1"/>
</dbReference>
<dbReference type="EMBL" id="JACIER010000005">
    <property type="protein sequence ID" value="MBB4043742.1"/>
    <property type="molecule type" value="Genomic_DNA"/>
</dbReference>